<dbReference type="OrthoDB" id="559598at2"/>
<keyword evidence="2 5" id="KW-0602">Photosynthesis</keyword>
<comment type="subunit">
    <text evidence="5">Part of the photosystem II complex.</text>
</comment>
<dbReference type="GO" id="GO:0009654">
    <property type="term" value="C:photosystem II oxygen evolving complex"/>
    <property type="evidence" value="ECO:0007669"/>
    <property type="project" value="InterPro"/>
</dbReference>
<dbReference type="InterPro" id="IPR038676">
    <property type="entry name" value="Psb28_c1_sf"/>
</dbReference>
<dbReference type="PANTHER" id="PTHR34963">
    <property type="match status" value="1"/>
</dbReference>
<keyword evidence="3 5" id="KW-0472">Membrane</keyword>
<keyword evidence="8" id="KW-1185">Reference proteome</keyword>
<dbReference type="NCBIfam" id="TIGR03047">
    <property type="entry name" value="PS_II_psb28"/>
    <property type="match status" value="1"/>
</dbReference>
<evidence type="ECO:0000313" key="7">
    <source>
        <dbReference type="EMBL" id="PSB56504.1"/>
    </source>
</evidence>
<comment type="caution">
    <text evidence="7">The sequence shown here is derived from an EMBL/GenBank/DDBJ whole genome shotgun (WGS) entry which is preliminary data.</text>
</comment>
<evidence type="ECO:0000256" key="3">
    <source>
        <dbReference type="ARBA" id="ARBA00023136"/>
    </source>
</evidence>
<dbReference type="PANTHER" id="PTHR34963:SF2">
    <property type="entry name" value="PHOTOSYSTEM II REACTION CENTER PSB28 PROTEIN, CHLOROPLASTIC"/>
    <property type="match status" value="1"/>
</dbReference>
<dbReference type="GO" id="GO:0015979">
    <property type="term" value="P:photosynthesis"/>
    <property type="evidence" value="ECO:0007669"/>
    <property type="project" value="UniProtKB-UniRule"/>
</dbReference>
<dbReference type="Gene3D" id="2.40.30.220">
    <property type="entry name" value="Photosystem II Psb28"/>
    <property type="match status" value="1"/>
</dbReference>
<evidence type="ECO:0000256" key="5">
    <source>
        <dbReference type="HAMAP-Rule" id="MF_01370"/>
    </source>
</evidence>
<name>A0A2T1GG46_9CYAN</name>
<dbReference type="RefSeq" id="WP_015161531.1">
    <property type="nucleotide sequence ID" value="NZ_PVWO01000122.1"/>
</dbReference>
<dbReference type="Proteomes" id="UP000238937">
    <property type="component" value="Unassembled WGS sequence"/>
</dbReference>
<evidence type="ECO:0000256" key="6">
    <source>
        <dbReference type="RuleBase" id="RU003509"/>
    </source>
</evidence>
<dbReference type="GO" id="GO:0031676">
    <property type="term" value="C:plasma membrane-derived thylakoid membrane"/>
    <property type="evidence" value="ECO:0007669"/>
    <property type="project" value="UniProtKB-SubCell"/>
</dbReference>
<protein>
    <recommendedName>
        <fullName evidence="5 6">Photosystem II reaction center Psb28 protein</fullName>
    </recommendedName>
    <alternativeName>
        <fullName evidence="5">Photosystem II 13 kDa protein</fullName>
    </alternativeName>
    <alternativeName>
        <fullName evidence="5">Photosystem II reaction center W protein</fullName>
    </alternativeName>
</protein>
<reference evidence="7 8" key="1">
    <citation type="submission" date="2018-03" db="EMBL/GenBank/DDBJ databases">
        <title>The ancient ancestry and fast evolution of plastids.</title>
        <authorList>
            <person name="Moore K.R."/>
            <person name="Magnabosco C."/>
            <person name="Momper L."/>
            <person name="Gold D.A."/>
            <person name="Bosak T."/>
            <person name="Fournier G.P."/>
        </authorList>
    </citation>
    <scope>NUCLEOTIDE SEQUENCE [LARGE SCALE GENOMIC DNA]</scope>
    <source>
        <strain evidence="7 8">CCALA 037</strain>
    </source>
</reference>
<organism evidence="7 8">
    <name type="scientific">Chamaesiphon polymorphus CCALA 037</name>
    <dbReference type="NCBI Taxonomy" id="2107692"/>
    <lineage>
        <taxon>Bacteria</taxon>
        <taxon>Bacillati</taxon>
        <taxon>Cyanobacteriota</taxon>
        <taxon>Cyanophyceae</taxon>
        <taxon>Gomontiellales</taxon>
        <taxon>Chamaesiphonaceae</taxon>
        <taxon>Chamaesiphon</taxon>
    </lineage>
</organism>
<dbReference type="HAMAP" id="MF_01370">
    <property type="entry name" value="PSII_Psb28"/>
    <property type="match status" value="1"/>
</dbReference>
<gene>
    <name evidence="5" type="primary">psb28</name>
    <name evidence="7" type="ORF">C7B77_11645</name>
</gene>
<proteinExistence type="inferred from homology"/>
<evidence type="ECO:0000256" key="2">
    <source>
        <dbReference type="ARBA" id="ARBA00022531"/>
    </source>
</evidence>
<dbReference type="Pfam" id="PF03912">
    <property type="entry name" value="Psb28"/>
    <property type="match status" value="1"/>
</dbReference>
<keyword evidence="4 5" id="KW-0604">Photosystem II</keyword>
<evidence type="ECO:0000313" key="8">
    <source>
        <dbReference type="Proteomes" id="UP000238937"/>
    </source>
</evidence>
<comment type="subcellular location">
    <subcellularLocation>
        <location evidence="5">Cellular thylakoid membrane</location>
        <topology evidence="5">Peripheral membrane protein</topology>
        <orientation evidence="5">Cytoplasmic side</orientation>
    </subcellularLocation>
    <subcellularLocation>
        <location evidence="1">Membrane</location>
        <topology evidence="1">Peripheral membrane protein</topology>
    </subcellularLocation>
</comment>
<evidence type="ECO:0000256" key="4">
    <source>
        <dbReference type="ARBA" id="ARBA00023276"/>
    </source>
</evidence>
<dbReference type="EMBL" id="PVWO01000122">
    <property type="protein sequence ID" value="PSB56504.1"/>
    <property type="molecule type" value="Genomic_DNA"/>
</dbReference>
<dbReference type="InterPro" id="IPR005610">
    <property type="entry name" value="PSII_Psb28_class-1"/>
</dbReference>
<comment type="similarity">
    <text evidence="5 6">Belongs to the Psb28 family.</text>
</comment>
<evidence type="ECO:0000256" key="1">
    <source>
        <dbReference type="ARBA" id="ARBA00004170"/>
    </source>
</evidence>
<dbReference type="AlphaFoldDB" id="A0A2T1GG46"/>
<sequence length="112" mass="12697">MAEIQFSRGTTEPVVPDVRLTKSRTGEQGKASFYFEKPAILGNDVTEEVTGLYMIDEEGEIVTREVKAKFVNGKPEALEAIYIMNSTAEWDRFMRFMERYSEANGLGFTKAE</sequence>
<keyword evidence="5" id="KW-0793">Thylakoid</keyword>
<accession>A0A2T1GG46</accession>